<protein>
    <recommendedName>
        <fullName evidence="3">ChpI protein</fullName>
    </recommendedName>
</protein>
<proteinExistence type="predicted"/>
<sequence length="78" mass="8468">MKIAISVPDEVFEAGEHLAQQLGLSRSQLYSDALSAYLSERGAAAVTAKLNAVYATEPSKPDPAFARMQLTRLANETW</sequence>
<organism evidence="1 2">
    <name type="scientific">Steroidobacter denitrificans</name>
    <dbReference type="NCBI Taxonomy" id="465721"/>
    <lineage>
        <taxon>Bacteria</taxon>
        <taxon>Pseudomonadati</taxon>
        <taxon>Pseudomonadota</taxon>
        <taxon>Gammaproteobacteria</taxon>
        <taxon>Steroidobacterales</taxon>
        <taxon>Steroidobacteraceae</taxon>
        <taxon>Steroidobacter</taxon>
    </lineage>
</organism>
<reference evidence="1 2" key="1">
    <citation type="submission" date="2015-06" db="EMBL/GenBank/DDBJ databases">
        <title>A Comprehensive Approach to Explore the Metabolic and Phylogenetic Diversity of Bacterial Steroid Degradation in the Environment: Testosterone as an Example.</title>
        <authorList>
            <person name="Yang F.-C."/>
            <person name="Chen Y.-L."/>
            <person name="Yu C.-P."/>
            <person name="Tang S.-L."/>
            <person name="Wang P.-H."/>
            <person name="Ismail W."/>
            <person name="Wang C.-H."/>
            <person name="Yang C.-Y."/>
            <person name="Chiang Y.-R."/>
        </authorList>
    </citation>
    <scope>NUCLEOTIDE SEQUENCE [LARGE SCALE GENOMIC DNA]</scope>
    <source>
        <strain evidence="1 2">DSM 18526</strain>
    </source>
</reference>
<name>A0A127FE12_STEDE</name>
<evidence type="ECO:0000313" key="2">
    <source>
        <dbReference type="Proteomes" id="UP000070250"/>
    </source>
</evidence>
<keyword evidence="2" id="KW-1185">Reference proteome</keyword>
<gene>
    <name evidence="1" type="ORF">ACG33_12735</name>
</gene>
<dbReference type="KEGG" id="sdf:ACG33_12735"/>
<dbReference type="AlphaFoldDB" id="A0A127FE12"/>
<dbReference type="GO" id="GO:0006355">
    <property type="term" value="P:regulation of DNA-templated transcription"/>
    <property type="evidence" value="ECO:0007669"/>
    <property type="project" value="InterPro"/>
</dbReference>
<dbReference type="OrthoDB" id="73061at2"/>
<accession>A0A127FE12</accession>
<evidence type="ECO:0008006" key="3">
    <source>
        <dbReference type="Google" id="ProtNLM"/>
    </source>
</evidence>
<dbReference type="InterPro" id="IPR013321">
    <property type="entry name" value="Arc_rbn_hlx_hlx"/>
</dbReference>
<dbReference type="RefSeq" id="WP_066921738.1">
    <property type="nucleotide sequence ID" value="NZ_CP011971.1"/>
</dbReference>
<dbReference type="EMBL" id="CP011971">
    <property type="protein sequence ID" value="AMN47948.1"/>
    <property type="molecule type" value="Genomic_DNA"/>
</dbReference>
<dbReference type="Gene3D" id="1.10.1220.10">
    <property type="entry name" value="Met repressor-like"/>
    <property type="match status" value="1"/>
</dbReference>
<dbReference type="Proteomes" id="UP000070250">
    <property type="component" value="Chromosome"/>
</dbReference>
<dbReference type="STRING" id="465721.ACG33_12735"/>
<evidence type="ECO:0000313" key="1">
    <source>
        <dbReference type="EMBL" id="AMN47948.1"/>
    </source>
</evidence>